<dbReference type="GO" id="GO:0006974">
    <property type="term" value="P:DNA damage response"/>
    <property type="evidence" value="ECO:0007669"/>
    <property type="project" value="TreeGrafter"/>
</dbReference>
<keyword evidence="2" id="KW-0539">Nucleus</keyword>
<dbReference type="PANTHER" id="PTHR46172:SF1">
    <property type="entry name" value="DNA POLYMERASE EPSILON SUBUNIT 3"/>
    <property type="match status" value="1"/>
</dbReference>
<comment type="caution">
    <text evidence="4">The sequence shown here is derived from an EMBL/GenBank/DDBJ whole genome shotgun (WGS) entry which is preliminary data.</text>
</comment>
<dbReference type="Gene3D" id="1.10.20.10">
    <property type="entry name" value="Histone, subunit A"/>
    <property type="match status" value="1"/>
</dbReference>
<evidence type="ECO:0000256" key="3">
    <source>
        <dbReference type="SAM" id="MobiDB-lite"/>
    </source>
</evidence>
<feature type="region of interest" description="Disordered" evidence="3">
    <location>
        <begin position="104"/>
        <end position="178"/>
    </location>
</feature>
<evidence type="ECO:0000256" key="2">
    <source>
        <dbReference type="ARBA" id="ARBA00023242"/>
    </source>
</evidence>
<evidence type="ECO:0000256" key="1">
    <source>
        <dbReference type="ARBA" id="ARBA00004123"/>
    </source>
</evidence>
<dbReference type="EMBL" id="JAEMGP010000008">
    <property type="protein sequence ID" value="KAG5205751.1"/>
    <property type="molecule type" value="Genomic_DNA"/>
</dbReference>
<dbReference type="Proteomes" id="UP000664991">
    <property type="component" value="Unassembled WGS sequence"/>
</dbReference>
<feature type="compositionally biased region" description="Basic and acidic residues" evidence="3">
    <location>
        <begin position="104"/>
        <end position="143"/>
    </location>
</feature>
<accession>A0A836A1R0</accession>
<evidence type="ECO:0000313" key="4">
    <source>
        <dbReference type="EMBL" id="KAG5205751.1"/>
    </source>
</evidence>
<feature type="compositionally biased region" description="Basic residues" evidence="3">
    <location>
        <begin position="144"/>
        <end position="153"/>
    </location>
</feature>
<sequence>MQEGHHGGLKTRSQAWGPNLPEDLNLPSSPESSRRRSQTVSASPRRPGAPSPVPPASSCCTPHPVPTTLRWKGNANASDVLSAMEEMEFQRFLTPLKEALEAYRREQKGKKEASEQKRKDKDKKADSEEQAKSRDEDNDEMRKGWTKKNRMKRREWTTEEGGETPLGRNRAKTWDTFV</sequence>
<gene>
    <name evidence="4" type="ORF">JEQ12_019001</name>
</gene>
<reference evidence="4 5" key="1">
    <citation type="submission" date="2020-12" db="EMBL/GenBank/DDBJ databases">
        <title>De novo assembly of Tibetan sheep genome.</title>
        <authorList>
            <person name="Li X."/>
        </authorList>
    </citation>
    <scope>NUCLEOTIDE SEQUENCE [LARGE SCALE GENOMIC DNA]</scope>
    <source>
        <tissue evidence="4">Heart</tissue>
    </source>
</reference>
<dbReference type="InterPro" id="IPR051377">
    <property type="entry name" value="DNA_Pol-Epsilon_Subunit"/>
</dbReference>
<organism evidence="4 5">
    <name type="scientific">Ovis aries</name>
    <name type="common">Sheep</name>
    <dbReference type="NCBI Taxonomy" id="9940"/>
    <lineage>
        <taxon>Eukaryota</taxon>
        <taxon>Metazoa</taxon>
        <taxon>Chordata</taxon>
        <taxon>Craniata</taxon>
        <taxon>Vertebrata</taxon>
        <taxon>Euteleostomi</taxon>
        <taxon>Mammalia</taxon>
        <taxon>Eutheria</taxon>
        <taxon>Laurasiatheria</taxon>
        <taxon>Artiodactyla</taxon>
        <taxon>Ruminantia</taxon>
        <taxon>Pecora</taxon>
        <taxon>Bovidae</taxon>
        <taxon>Caprinae</taxon>
        <taxon>Ovis</taxon>
    </lineage>
</organism>
<name>A0A836A1R0_SHEEP</name>
<proteinExistence type="predicted"/>
<protein>
    <submittedName>
        <fullName evidence="4">Uncharacterized protein</fullName>
    </submittedName>
</protein>
<dbReference type="GO" id="GO:0006272">
    <property type="term" value="P:leading strand elongation"/>
    <property type="evidence" value="ECO:0007669"/>
    <property type="project" value="TreeGrafter"/>
</dbReference>
<dbReference type="GO" id="GO:0008623">
    <property type="term" value="C:CHRAC"/>
    <property type="evidence" value="ECO:0007669"/>
    <property type="project" value="TreeGrafter"/>
</dbReference>
<dbReference type="GO" id="GO:0008622">
    <property type="term" value="C:epsilon DNA polymerase complex"/>
    <property type="evidence" value="ECO:0007669"/>
    <property type="project" value="TreeGrafter"/>
</dbReference>
<dbReference type="PANTHER" id="PTHR46172">
    <property type="entry name" value="DNA POLYMERASE EPSILON SUBUNIT 3"/>
    <property type="match status" value="1"/>
</dbReference>
<dbReference type="AlphaFoldDB" id="A0A836A1R0"/>
<comment type="subcellular location">
    <subcellularLocation>
        <location evidence="1">Nucleus</location>
    </subcellularLocation>
</comment>
<feature type="region of interest" description="Disordered" evidence="3">
    <location>
        <begin position="1"/>
        <end position="72"/>
    </location>
</feature>
<dbReference type="InterPro" id="IPR009072">
    <property type="entry name" value="Histone-fold"/>
</dbReference>
<dbReference type="GO" id="GO:0031490">
    <property type="term" value="F:chromatin DNA binding"/>
    <property type="evidence" value="ECO:0007669"/>
    <property type="project" value="TreeGrafter"/>
</dbReference>
<dbReference type="GO" id="GO:0031507">
    <property type="term" value="P:heterochromatin formation"/>
    <property type="evidence" value="ECO:0007669"/>
    <property type="project" value="TreeGrafter"/>
</dbReference>
<dbReference type="SUPFAM" id="SSF47113">
    <property type="entry name" value="Histone-fold"/>
    <property type="match status" value="1"/>
</dbReference>
<evidence type="ECO:0000313" key="5">
    <source>
        <dbReference type="Proteomes" id="UP000664991"/>
    </source>
</evidence>
<dbReference type="GO" id="GO:0046982">
    <property type="term" value="F:protein heterodimerization activity"/>
    <property type="evidence" value="ECO:0007669"/>
    <property type="project" value="InterPro"/>
</dbReference>